<evidence type="ECO:0000256" key="5">
    <source>
        <dbReference type="ARBA" id="ARBA00022989"/>
    </source>
</evidence>
<evidence type="ECO:0000256" key="4">
    <source>
        <dbReference type="ARBA" id="ARBA00022692"/>
    </source>
</evidence>
<keyword evidence="8" id="KW-0012">Acyltransferase</keyword>
<keyword evidence="4" id="KW-0812">Transmembrane</keyword>
<evidence type="ECO:0000259" key="9">
    <source>
        <dbReference type="Pfam" id="PF13813"/>
    </source>
</evidence>
<protein>
    <recommendedName>
        <fullName evidence="9">Wax synthase domain-containing protein</fullName>
    </recommendedName>
</protein>
<dbReference type="GO" id="GO:0016020">
    <property type="term" value="C:membrane"/>
    <property type="evidence" value="ECO:0007669"/>
    <property type="project" value="UniProtKB-SubCell"/>
</dbReference>
<evidence type="ECO:0000313" key="11">
    <source>
        <dbReference type="Proteomes" id="UP000834106"/>
    </source>
</evidence>
<evidence type="ECO:0000256" key="1">
    <source>
        <dbReference type="ARBA" id="ARBA00004141"/>
    </source>
</evidence>
<feature type="domain" description="Wax synthase" evidence="9">
    <location>
        <begin position="107"/>
        <end position="194"/>
    </location>
</feature>
<dbReference type="GO" id="GO:0006629">
    <property type="term" value="P:lipid metabolic process"/>
    <property type="evidence" value="ECO:0007669"/>
    <property type="project" value="UniProtKB-KW"/>
</dbReference>
<keyword evidence="5" id="KW-1133">Transmembrane helix</keyword>
<dbReference type="AlphaFoldDB" id="A0AAD1YSQ1"/>
<dbReference type="PANTHER" id="PTHR31595:SF70">
    <property type="entry name" value="LONG-CHAIN-ALCOHOL O-FATTY-ACYLTRANSFERASE 3-RELATED"/>
    <property type="match status" value="1"/>
</dbReference>
<evidence type="ECO:0000256" key="7">
    <source>
        <dbReference type="ARBA" id="ARBA00023136"/>
    </source>
</evidence>
<organism evidence="10 11">
    <name type="scientific">Fraxinus pennsylvanica</name>
    <dbReference type="NCBI Taxonomy" id="56036"/>
    <lineage>
        <taxon>Eukaryota</taxon>
        <taxon>Viridiplantae</taxon>
        <taxon>Streptophyta</taxon>
        <taxon>Embryophyta</taxon>
        <taxon>Tracheophyta</taxon>
        <taxon>Spermatophyta</taxon>
        <taxon>Magnoliopsida</taxon>
        <taxon>eudicotyledons</taxon>
        <taxon>Gunneridae</taxon>
        <taxon>Pentapetalae</taxon>
        <taxon>asterids</taxon>
        <taxon>lamiids</taxon>
        <taxon>Lamiales</taxon>
        <taxon>Oleaceae</taxon>
        <taxon>Oleeae</taxon>
        <taxon>Fraxinus</taxon>
    </lineage>
</organism>
<comment type="subcellular location">
    <subcellularLocation>
        <location evidence="1">Membrane</location>
        <topology evidence="1">Multi-pass membrane protein</topology>
    </subcellularLocation>
</comment>
<comment type="similarity">
    <text evidence="2">Belongs to the wax synthase family.</text>
</comment>
<gene>
    <name evidence="10" type="ORF">FPE_LOCUS4271</name>
</gene>
<name>A0AAD1YSQ1_9LAMI</name>
<keyword evidence="11" id="KW-1185">Reference proteome</keyword>
<dbReference type="Proteomes" id="UP000834106">
    <property type="component" value="Chromosome 2"/>
</dbReference>
<dbReference type="GO" id="GO:0008374">
    <property type="term" value="F:O-acyltransferase activity"/>
    <property type="evidence" value="ECO:0007669"/>
    <property type="project" value="InterPro"/>
</dbReference>
<evidence type="ECO:0000256" key="2">
    <source>
        <dbReference type="ARBA" id="ARBA00007282"/>
    </source>
</evidence>
<dbReference type="EMBL" id="OU503037">
    <property type="protein sequence ID" value="CAI9756841.1"/>
    <property type="molecule type" value="Genomic_DNA"/>
</dbReference>
<dbReference type="InterPro" id="IPR032805">
    <property type="entry name" value="Wax_synthase_dom"/>
</dbReference>
<accession>A0AAD1YSQ1</accession>
<dbReference type="PANTHER" id="PTHR31595">
    <property type="entry name" value="LONG-CHAIN-ALCOHOL O-FATTY-ACYLTRANSFERASE 3-RELATED"/>
    <property type="match status" value="1"/>
</dbReference>
<evidence type="ECO:0000313" key="10">
    <source>
        <dbReference type="EMBL" id="CAI9756841.1"/>
    </source>
</evidence>
<sequence>MVHCSCIFDLPLLNLSPSTWWRHQVILPPPLPLSVHDPPSPPHLHPHCWFALKGALLAIIARIYDNMESVYPCIVFTLYCCQLYLALEVILAITAVPVRAILGQNLKPQFNEPYLATSLQDSWGCRWNLMVSSILRPAVYQPVQRISTRILGSKWARPLATLVTFLVSGLMHEVIYYYLSRVYPTWEVTRFFVLQGICGAFEIAVKKALGGRWQLHRFVSGPMTVVFVGDTGVWLFLPQMIRHGLDKMAIRLLPAARTSACDRAVSSPVIAEGSGSC</sequence>
<dbReference type="InterPro" id="IPR044851">
    <property type="entry name" value="Wax_synthase"/>
</dbReference>
<reference evidence="10" key="1">
    <citation type="submission" date="2023-05" db="EMBL/GenBank/DDBJ databases">
        <authorList>
            <person name="Huff M."/>
        </authorList>
    </citation>
    <scope>NUCLEOTIDE SEQUENCE</scope>
</reference>
<keyword evidence="3" id="KW-0808">Transferase</keyword>
<evidence type="ECO:0000256" key="8">
    <source>
        <dbReference type="ARBA" id="ARBA00023315"/>
    </source>
</evidence>
<proteinExistence type="inferred from homology"/>
<keyword evidence="7" id="KW-0472">Membrane</keyword>
<dbReference type="Pfam" id="PF13813">
    <property type="entry name" value="MBOAT_2"/>
    <property type="match status" value="1"/>
</dbReference>
<evidence type="ECO:0000256" key="6">
    <source>
        <dbReference type="ARBA" id="ARBA00023098"/>
    </source>
</evidence>
<keyword evidence="6" id="KW-0443">Lipid metabolism</keyword>
<evidence type="ECO:0000256" key="3">
    <source>
        <dbReference type="ARBA" id="ARBA00022679"/>
    </source>
</evidence>